<evidence type="ECO:0000256" key="1">
    <source>
        <dbReference type="ARBA" id="ARBA00001798"/>
    </source>
</evidence>
<keyword evidence="5" id="KW-0677">Repeat</keyword>
<reference evidence="10 11" key="1">
    <citation type="journal article" date="2018" name="BMC Genomics">
        <title>Comparative genome analyses reveal sequence features reflecting distinct modes of host-adaptation between dicot and monocot powdery mildew.</title>
        <authorList>
            <person name="Wu Y."/>
            <person name="Ma X."/>
            <person name="Pan Z."/>
            <person name="Kale S.D."/>
            <person name="Song Y."/>
            <person name="King H."/>
            <person name="Zhang Q."/>
            <person name="Presley C."/>
            <person name="Deng X."/>
            <person name="Wei C.I."/>
            <person name="Xiao S."/>
        </authorList>
    </citation>
    <scope>NUCLEOTIDE SEQUENCE [LARGE SCALE GENOMIC DNA]</scope>
    <source>
        <strain evidence="10">UMSG3</strain>
    </source>
</reference>
<comment type="caution">
    <text evidence="10">The sequence shown here is derived from an EMBL/GenBank/DDBJ whole genome shotgun (WGS) entry which is preliminary data.</text>
</comment>
<dbReference type="PANTHER" id="PTHR11685">
    <property type="entry name" value="RBR FAMILY RING FINGER AND IBR DOMAIN-CONTAINING"/>
    <property type="match status" value="1"/>
</dbReference>
<evidence type="ECO:0000256" key="4">
    <source>
        <dbReference type="ARBA" id="ARBA00022723"/>
    </source>
</evidence>
<name>A0A420J4K9_9PEZI</name>
<keyword evidence="11" id="KW-1185">Reference proteome</keyword>
<evidence type="ECO:0000256" key="5">
    <source>
        <dbReference type="ARBA" id="ARBA00022737"/>
    </source>
</evidence>
<evidence type="ECO:0000256" key="3">
    <source>
        <dbReference type="ARBA" id="ARBA00022679"/>
    </source>
</evidence>
<dbReference type="SUPFAM" id="SSF57850">
    <property type="entry name" value="RING/U-box"/>
    <property type="match status" value="1"/>
</dbReference>
<dbReference type="Pfam" id="PF01485">
    <property type="entry name" value="IBR"/>
    <property type="match status" value="1"/>
</dbReference>
<gene>
    <name evidence="10" type="ORF">GcM3_032027</name>
</gene>
<feature type="domain" description="RING-type" evidence="9">
    <location>
        <begin position="181"/>
        <end position="347"/>
    </location>
</feature>
<dbReference type="InterPro" id="IPR044066">
    <property type="entry name" value="TRIAD_supradom"/>
</dbReference>
<dbReference type="GO" id="GO:0016567">
    <property type="term" value="P:protein ubiquitination"/>
    <property type="evidence" value="ECO:0007669"/>
    <property type="project" value="InterPro"/>
</dbReference>
<accession>A0A420J4K9</accession>
<dbReference type="EC" id="2.3.2.31" evidence="2"/>
<keyword evidence="4" id="KW-0479">Metal-binding</keyword>
<organism evidence="10 11">
    <name type="scientific">Golovinomyces cichoracearum</name>
    <dbReference type="NCBI Taxonomy" id="62708"/>
    <lineage>
        <taxon>Eukaryota</taxon>
        <taxon>Fungi</taxon>
        <taxon>Dikarya</taxon>
        <taxon>Ascomycota</taxon>
        <taxon>Pezizomycotina</taxon>
        <taxon>Leotiomycetes</taxon>
        <taxon>Erysiphales</taxon>
        <taxon>Erysiphaceae</taxon>
        <taxon>Golovinomyces</taxon>
    </lineage>
</organism>
<evidence type="ECO:0000313" key="10">
    <source>
        <dbReference type="EMBL" id="RKF81716.1"/>
    </source>
</evidence>
<keyword evidence="6" id="KW-0863">Zinc-finger</keyword>
<sequence length="347" mass="39371">MADLPIPGKDEIYVLQLELEEIQEYHERSKGKWNENNAPDSHVALLEYEVELKSALICLEDARIAHSIAQAIYLDAPVIGQIENEEYQSQQDRNYALQIESHGEISEIQTSAKKIENNNFGDEIEAALSLSPEEIAHDSMKPSSSGLAMNDSLKHFNLDIAYSSVQYALHQQELLHKLFLRRYVCVACTEIISPGGIISVNCINSHFFCIICLKNLFLLSISDETIFPPKCCGSSISFALIKSHLTENEERRFLDAQLEYSSVNRIYCSRTDCGRFIVRKDLAKDRARCSVCNHETCIHCKGPSHLGECPDDKALKSLISLASQNKWIRCYQCWAMIERLQGCYHMT</sequence>
<keyword evidence="3" id="KW-0808">Transferase</keyword>
<dbReference type="InterPro" id="IPR002867">
    <property type="entry name" value="IBR_dom"/>
</dbReference>
<dbReference type="STRING" id="62708.A0A420J4K9"/>
<keyword evidence="7" id="KW-0833">Ubl conjugation pathway</keyword>
<evidence type="ECO:0000313" key="11">
    <source>
        <dbReference type="Proteomes" id="UP000283383"/>
    </source>
</evidence>
<dbReference type="Proteomes" id="UP000283383">
    <property type="component" value="Unassembled WGS sequence"/>
</dbReference>
<dbReference type="EMBL" id="MCBQ01003268">
    <property type="protein sequence ID" value="RKF81716.1"/>
    <property type="molecule type" value="Genomic_DNA"/>
</dbReference>
<evidence type="ECO:0000259" key="9">
    <source>
        <dbReference type="PROSITE" id="PS51873"/>
    </source>
</evidence>
<evidence type="ECO:0000256" key="8">
    <source>
        <dbReference type="ARBA" id="ARBA00022833"/>
    </source>
</evidence>
<dbReference type="AlphaFoldDB" id="A0A420J4K9"/>
<comment type="catalytic activity">
    <reaction evidence="1">
        <text>[E2 ubiquitin-conjugating enzyme]-S-ubiquitinyl-L-cysteine + [acceptor protein]-L-lysine = [E2 ubiquitin-conjugating enzyme]-L-cysteine + [acceptor protein]-N(6)-ubiquitinyl-L-lysine.</text>
        <dbReference type="EC" id="2.3.2.31"/>
    </reaction>
</comment>
<dbReference type="SMART" id="SM00647">
    <property type="entry name" value="IBR"/>
    <property type="match status" value="1"/>
</dbReference>
<dbReference type="InterPro" id="IPR031127">
    <property type="entry name" value="E3_UB_ligase_RBR"/>
</dbReference>
<evidence type="ECO:0000256" key="6">
    <source>
        <dbReference type="ARBA" id="ARBA00022771"/>
    </source>
</evidence>
<proteinExistence type="predicted"/>
<evidence type="ECO:0000256" key="2">
    <source>
        <dbReference type="ARBA" id="ARBA00012251"/>
    </source>
</evidence>
<dbReference type="PROSITE" id="PS51873">
    <property type="entry name" value="TRIAD"/>
    <property type="match status" value="1"/>
</dbReference>
<dbReference type="CDD" id="cd20335">
    <property type="entry name" value="BRcat_RBR"/>
    <property type="match status" value="1"/>
</dbReference>
<dbReference type="GO" id="GO:0061630">
    <property type="term" value="F:ubiquitin protein ligase activity"/>
    <property type="evidence" value="ECO:0007669"/>
    <property type="project" value="UniProtKB-EC"/>
</dbReference>
<keyword evidence="8" id="KW-0862">Zinc</keyword>
<protein>
    <recommendedName>
        <fullName evidence="2">RBR-type E3 ubiquitin transferase</fullName>
        <ecNumber evidence="2">2.3.2.31</ecNumber>
    </recommendedName>
</protein>
<dbReference type="GO" id="GO:0008270">
    <property type="term" value="F:zinc ion binding"/>
    <property type="evidence" value="ECO:0007669"/>
    <property type="project" value="UniProtKB-KW"/>
</dbReference>
<evidence type="ECO:0000256" key="7">
    <source>
        <dbReference type="ARBA" id="ARBA00022786"/>
    </source>
</evidence>